<name>A0A8B6M156_METTU</name>
<gene>
    <name evidence="1" type="ORF">MPC4_10400</name>
</gene>
<evidence type="ECO:0000313" key="2">
    <source>
        <dbReference type="Proteomes" id="UP000485880"/>
    </source>
</evidence>
<evidence type="ECO:0000313" key="1">
    <source>
        <dbReference type="EMBL" id="VTZ48445.1"/>
    </source>
</evidence>
<keyword evidence="2" id="KW-1185">Reference proteome</keyword>
<reference evidence="1 2" key="1">
    <citation type="submission" date="2019-05" db="EMBL/GenBank/DDBJ databases">
        <authorList>
            <person name="Farhan Ul Haque M."/>
        </authorList>
    </citation>
    <scope>NUCLEOTIDE SEQUENCE [LARGE SCALE GENOMIC DNA]</scope>
    <source>
        <strain evidence="1">2</strain>
    </source>
</reference>
<accession>A0A8B6M156</accession>
<organism evidence="1 2">
    <name type="scientific">Methylocella tundrae</name>
    <dbReference type="NCBI Taxonomy" id="227605"/>
    <lineage>
        <taxon>Bacteria</taxon>
        <taxon>Pseudomonadati</taxon>
        <taxon>Pseudomonadota</taxon>
        <taxon>Alphaproteobacteria</taxon>
        <taxon>Hyphomicrobiales</taxon>
        <taxon>Beijerinckiaceae</taxon>
        <taxon>Methylocella</taxon>
    </lineage>
</organism>
<proteinExistence type="predicted"/>
<dbReference type="EMBL" id="CABFMQ020000001">
    <property type="protein sequence ID" value="VTZ48445.1"/>
    <property type="molecule type" value="Genomic_DNA"/>
</dbReference>
<dbReference type="Proteomes" id="UP000485880">
    <property type="component" value="Unassembled WGS sequence"/>
</dbReference>
<comment type="caution">
    <text evidence="1">The sequence shown here is derived from an EMBL/GenBank/DDBJ whole genome shotgun (WGS) entry which is preliminary data.</text>
</comment>
<sequence>MVGPHSVELDVFELRSAALCGSHSIKGYRRRFRGWEGRYRGRSASKRRQICNYQKK</sequence>
<protein>
    <submittedName>
        <fullName evidence="1">Uncharacterized protein</fullName>
    </submittedName>
</protein>
<dbReference type="AlphaFoldDB" id="A0A8B6M156"/>